<dbReference type="GO" id="GO:0004846">
    <property type="term" value="F:urate oxidase activity"/>
    <property type="evidence" value="ECO:0007669"/>
    <property type="project" value="UniProtKB-EC"/>
</dbReference>
<keyword evidence="10" id="KW-1185">Reference proteome</keyword>
<dbReference type="EC" id="1.7.3.3" evidence="5 8"/>
<feature type="binding site" evidence="7">
    <location>
        <position position="229"/>
    </location>
    <ligand>
        <name>urate</name>
        <dbReference type="ChEBI" id="CHEBI:17775"/>
    </ligand>
</feature>
<feature type="binding site" evidence="7">
    <location>
        <position position="72"/>
    </location>
    <ligand>
        <name>5-hydroxyisourate</name>
        <dbReference type="ChEBI" id="CHEBI:18072"/>
    </ligand>
</feature>
<evidence type="ECO:0000313" key="9">
    <source>
        <dbReference type="EMBL" id="MCC3298141.1"/>
    </source>
</evidence>
<feature type="binding site" evidence="7">
    <location>
        <position position="168"/>
    </location>
    <ligand>
        <name>urate</name>
        <dbReference type="ChEBI" id="CHEBI:17775"/>
    </ligand>
</feature>
<keyword evidence="4 5" id="KW-0560">Oxidoreductase</keyword>
<feature type="binding site" evidence="7">
    <location>
        <position position="168"/>
    </location>
    <ligand>
        <name>5-hydroxyisourate</name>
        <dbReference type="ChEBI" id="CHEBI:18072"/>
    </ligand>
</feature>
<dbReference type="NCBIfam" id="TIGR03383">
    <property type="entry name" value="urate_oxi"/>
    <property type="match status" value="1"/>
</dbReference>
<feature type="active site" description="Charge relay system" evidence="6">
    <location>
        <position position="27"/>
    </location>
</feature>
<feature type="binding site" evidence="7">
    <location>
        <position position="72"/>
    </location>
    <ligand>
        <name>urate</name>
        <dbReference type="ChEBI" id="CHEBI:17775"/>
    </ligand>
</feature>
<feature type="binding site" evidence="7">
    <location>
        <position position="255"/>
    </location>
    <ligand>
        <name>urate</name>
        <dbReference type="ChEBI" id="CHEBI:17775"/>
    </ligand>
</feature>
<dbReference type="PRINTS" id="PR00093">
    <property type="entry name" value="URICASE"/>
</dbReference>
<comment type="similarity">
    <text evidence="2 5 8">Belongs to the uricase family.</text>
</comment>
<dbReference type="InterPro" id="IPR019842">
    <property type="entry name" value="Uricase_CS"/>
</dbReference>
<dbReference type="Proteomes" id="UP001139158">
    <property type="component" value="Unassembled WGS sequence"/>
</dbReference>
<dbReference type="Gene3D" id="3.10.270.10">
    <property type="entry name" value="Urate Oxidase"/>
    <property type="match status" value="1"/>
</dbReference>
<feature type="binding site" evidence="7">
    <location>
        <position position="72"/>
    </location>
    <ligand>
        <name>O2</name>
        <dbReference type="ChEBI" id="CHEBI:15379"/>
    </ligand>
</feature>
<dbReference type="PROSITE" id="PS00366">
    <property type="entry name" value="URICASE"/>
    <property type="match status" value="1"/>
</dbReference>
<dbReference type="RefSeq" id="WP_227896009.1">
    <property type="nucleotide sequence ID" value="NZ_CP099466.1"/>
</dbReference>
<protein>
    <recommendedName>
        <fullName evidence="5 8">Uricase</fullName>
        <ecNumber evidence="5 8">1.7.3.3</ecNumber>
    </recommendedName>
    <alternativeName>
        <fullName evidence="5">Urate oxidase</fullName>
    </alternativeName>
</protein>
<evidence type="ECO:0000256" key="4">
    <source>
        <dbReference type="ARBA" id="ARBA00023002"/>
    </source>
</evidence>
<name>A0A9X1MEK1_9MICC</name>
<dbReference type="PIRSF" id="PIRSF000241">
    <property type="entry name" value="Urate_oxidase"/>
    <property type="match status" value="1"/>
</dbReference>
<comment type="pathway">
    <text evidence="1 5">Purine metabolism; urate degradation; (S)-allantoin from urate: step 1/3.</text>
</comment>
<feature type="active site" description="Charge relay system" evidence="6">
    <location>
        <position position="72"/>
    </location>
</feature>
<accession>A0A9X1MEK1</accession>
<comment type="function">
    <text evidence="5 8">Catalyzes the oxidation of uric acid to 5-hydroxyisourate, which is further processed to form (S)-allantoin.</text>
</comment>
<dbReference type="PANTHER" id="PTHR42874:SF1">
    <property type="entry name" value="URICASE"/>
    <property type="match status" value="1"/>
</dbReference>
<gene>
    <name evidence="9" type="primary">pucL</name>
    <name evidence="9" type="ORF">LJ757_10025</name>
</gene>
<sequence>MTSTTHTAGAGGAETARIVLGPNQYGKAEVRLVKVTRDTARHSIEDLSVTSQLHGDFEAAHTEGNNAHVVATDTQKNTIYAFARDGVSSPEAFLLRLAEHFTSGFDWVSGGRWAAEQYFWNRISDHDHAFAKDKSEVRTAVLLAEGSGRHLVAGISGLTVLKTTGSEFHGFPRDRYTTLGETTDRILATDVSAKWRYGSVDGIDFNASYASVRQLMLDAFANTHSLALQQTMFEMGKAVLAAHPEIEEVRLSLPNNHHFLVDLEPFGLDNPGEVFFAADRPYGLIEAAVQREGSTGTSPVWNTIAGFC</sequence>
<dbReference type="GO" id="GO:0006144">
    <property type="term" value="P:purine nucleobase metabolic process"/>
    <property type="evidence" value="ECO:0007669"/>
    <property type="project" value="UniProtKB-KW"/>
</dbReference>
<dbReference type="AlphaFoldDB" id="A0A9X1MEK1"/>
<dbReference type="PANTHER" id="PTHR42874">
    <property type="entry name" value="URICASE"/>
    <property type="match status" value="1"/>
</dbReference>
<dbReference type="Pfam" id="PF01014">
    <property type="entry name" value="Uricase"/>
    <property type="match status" value="2"/>
</dbReference>
<evidence type="ECO:0000256" key="5">
    <source>
        <dbReference type="PIRNR" id="PIRNR000241"/>
    </source>
</evidence>
<feature type="binding site" evidence="7">
    <location>
        <position position="73"/>
    </location>
    <ligand>
        <name>urate</name>
        <dbReference type="ChEBI" id="CHEBI:17775"/>
    </ligand>
</feature>
<feature type="binding site" evidence="7">
    <location>
        <position position="73"/>
    </location>
    <ligand>
        <name>5-hydroxyisourate</name>
        <dbReference type="ChEBI" id="CHEBI:18072"/>
    </ligand>
</feature>
<feature type="active site" description="Charge relay system" evidence="6">
    <location>
        <position position="257"/>
    </location>
</feature>
<organism evidence="9 10">
    <name type="scientific">Arthrobacter caoxuetaonis</name>
    <dbReference type="NCBI Taxonomy" id="2886935"/>
    <lineage>
        <taxon>Bacteria</taxon>
        <taxon>Bacillati</taxon>
        <taxon>Actinomycetota</taxon>
        <taxon>Actinomycetes</taxon>
        <taxon>Micrococcales</taxon>
        <taxon>Micrococcaceae</taxon>
        <taxon>Arthrobacter</taxon>
    </lineage>
</organism>
<evidence type="ECO:0000256" key="3">
    <source>
        <dbReference type="ARBA" id="ARBA00022631"/>
    </source>
</evidence>
<comment type="caution">
    <text evidence="9">The sequence shown here is derived from an EMBL/GenBank/DDBJ whole genome shotgun (WGS) entry which is preliminary data.</text>
</comment>
<dbReference type="EMBL" id="JAJFZV010000009">
    <property type="protein sequence ID" value="MCC3298141.1"/>
    <property type="molecule type" value="Genomic_DNA"/>
</dbReference>
<evidence type="ECO:0000256" key="2">
    <source>
        <dbReference type="ARBA" id="ARBA00009760"/>
    </source>
</evidence>
<feature type="binding site" evidence="7">
    <location>
        <position position="185"/>
    </location>
    <ligand>
        <name>urate</name>
        <dbReference type="ChEBI" id="CHEBI:17775"/>
    </ligand>
</feature>
<comment type="catalytic activity">
    <reaction evidence="5 8">
        <text>urate + O2 + H2O = 5-hydroxyisourate + H2O2</text>
        <dbReference type="Rhea" id="RHEA:21368"/>
        <dbReference type="ChEBI" id="CHEBI:15377"/>
        <dbReference type="ChEBI" id="CHEBI:15379"/>
        <dbReference type="ChEBI" id="CHEBI:16240"/>
        <dbReference type="ChEBI" id="CHEBI:17775"/>
        <dbReference type="ChEBI" id="CHEBI:18072"/>
        <dbReference type="EC" id="1.7.3.3"/>
    </reaction>
</comment>
<reference evidence="9" key="1">
    <citation type="submission" date="2021-10" db="EMBL/GenBank/DDBJ databases">
        <title>Novel species in genus Arthrobacter.</title>
        <authorList>
            <person name="Liu Y."/>
        </authorList>
    </citation>
    <scope>NUCLEOTIDE SEQUENCE</scope>
    <source>
        <strain evidence="9">Zg-Y453</strain>
    </source>
</reference>
<evidence type="ECO:0000256" key="1">
    <source>
        <dbReference type="ARBA" id="ARBA00004831"/>
    </source>
</evidence>
<evidence type="ECO:0000256" key="6">
    <source>
        <dbReference type="PIRSR" id="PIRSR000241-1"/>
    </source>
</evidence>
<evidence type="ECO:0000256" key="7">
    <source>
        <dbReference type="PIRSR" id="PIRSR000241-2"/>
    </source>
</evidence>
<evidence type="ECO:0000256" key="8">
    <source>
        <dbReference type="RuleBase" id="RU004455"/>
    </source>
</evidence>
<keyword evidence="3 5" id="KW-0659">Purine metabolism</keyword>
<dbReference type="SUPFAM" id="SSF55620">
    <property type="entry name" value="Tetrahydrobiopterin biosynthesis enzymes-like"/>
    <property type="match status" value="2"/>
</dbReference>
<proteinExistence type="inferred from homology"/>
<feature type="binding site" evidence="7">
    <location>
        <position position="185"/>
    </location>
    <ligand>
        <name>5-hydroxyisourate</name>
        <dbReference type="ChEBI" id="CHEBI:18072"/>
    </ligand>
</feature>
<evidence type="ECO:0000313" key="10">
    <source>
        <dbReference type="Proteomes" id="UP001139158"/>
    </source>
</evidence>
<dbReference type="InterPro" id="IPR002042">
    <property type="entry name" value="Uricase"/>
</dbReference>